<dbReference type="GO" id="GO:0033743">
    <property type="term" value="F:peptide-methionine (R)-S-oxide reductase activity"/>
    <property type="evidence" value="ECO:0007669"/>
    <property type="project" value="UniProtKB-EC"/>
</dbReference>
<keyword evidence="10" id="KW-1185">Reference proteome</keyword>
<dbReference type="GO" id="GO:0005737">
    <property type="term" value="C:cytoplasm"/>
    <property type="evidence" value="ECO:0007669"/>
    <property type="project" value="TreeGrafter"/>
</dbReference>
<dbReference type="GO" id="GO:0030091">
    <property type="term" value="P:protein repair"/>
    <property type="evidence" value="ECO:0007669"/>
    <property type="project" value="InterPro"/>
</dbReference>
<dbReference type="SUPFAM" id="SSF51316">
    <property type="entry name" value="Mss4-like"/>
    <property type="match status" value="1"/>
</dbReference>
<gene>
    <name evidence="9" type="primary">msrB</name>
    <name evidence="9" type="ORF">GTW58_03060</name>
</gene>
<feature type="compositionally biased region" description="Polar residues" evidence="7">
    <location>
        <begin position="1"/>
        <end position="11"/>
    </location>
</feature>
<dbReference type="InterPro" id="IPR002579">
    <property type="entry name" value="Met_Sox_Rdtase_MsrB_dom"/>
</dbReference>
<evidence type="ECO:0000313" key="10">
    <source>
        <dbReference type="Proteomes" id="UP000521379"/>
    </source>
</evidence>
<dbReference type="EC" id="1.8.4.12" evidence="2"/>
<comment type="caution">
    <text evidence="9">The sequence shown here is derived from an EMBL/GenBank/DDBJ whole genome shotgun (WGS) entry which is preliminary data.</text>
</comment>
<dbReference type="NCBIfam" id="TIGR00357">
    <property type="entry name" value="peptide-methionine (R)-S-oxide reductase MsrB"/>
    <property type="match status" value="1"/>
</dbReference>
<feature type="domain" description="MsrB" evidence="8">
    <location>
        <begin position="35"/>
        <end position="159"/>
    </location>
</feature>
<accession>A0A846TXB9</accession>
<evidence type="ECO:0000256" key="7">
    <source>
        <dbReference type="SAM" id="MobiDB-lite"/>
    </source>
</evidence>
<evidence type="ECO:0000259" key="8">
    <source>
        <dbReference type="PROSITE" id="PS51790"/>
    </source>
</evidence>
<sequence>MSEQQDAATHQNAPAPTPASSSEPTNSANPMSRTEDQWRAVLTPQEFHVLREAGTERPFTGEYWDTETEGVYACRGCGAELFRSETKFGSHCGWPSFYQPLAQDRVRYIRDTTLGMERVEVRCAACDSHLGHVFSGEGYPTPTDQRYCINSVSMRLHPTGD</sequence>
<evidence type="ECO:0000256" key="6">
    <source>
        <dbReference type="ARBA" id="ARBA00048488"/>
    </source>
</evidence>
<feature type="compositionally biased region" description="Low complexity" evidence="7">
    <location>
        <begin position="12"/>
        <end position="30"/>
    </location>
</feature>
<dbReference type="PANTHER" id="PTHR10173">
    <property type="entry name" value="METHIONINE SULFOXIDE REDUCTASE"/>
    <property type="match status" value="1"/>
</dbReference>
<protein>
    <recommendedName>
        <fullName evidence="2">peptide-methionine (R)-S-oxide reductase</fullName>
        <ecNumber evidence="2">1.8.4.12</ecNumber>
    </recommendedName>
</protein>
<evidence type="ECO:0000256" key="2">
    <source>
        <dbReference type="ARBA" id="ARBA00012499"/>
    </source>
</evidence>
<reference evidence="9 10" key="1">
    <citation type="submission" date="2020-02" db="EMBL/GenBank/DDBJ databases">
        <authorList>
            <person name="Sun Q."/>
        </authorList>
    </citation>
    <scope>NUCLEOTIDE SEQUENCE [LARGE SCALE GENOMIC DNA]</scope>
    <source>
        <strain evidence="9 10">YIM 13062</strain>
    </source>
</reference>
<dbReference type="InterPro" id="IPR011057">
    <property type="entry name" value="Mss4-like_sf"/>
</dbReference>
<dbReference type="RefSeq" id="WP_047692029.1">
    <property type="nucleotide sequence ID" value="NZ_JAAVUN010000003.1"/>
</dbReference>
<evidence type="ECO:0000256" key="4">
    <source>
        <dbReference type="ARBA" id="ARBA00022833"/>
    </source>
</evidence>
<keyword evidence="3" id="KW-0479">Metal-binding</keyword>
<dbReference type="GO" id="GO:0046872">
    <property type="term" value="F:metal ion binding"/>
    <property type="evidence" value="ECO:0007669"/>
    <property type="project" value="UniProtKB-KW"/>
</dbReference>
<feature type="region of interest" description="Disordered" evidence="7">
    <location>
        <begin position="1"/>
        <end position="34"/>
    </location>
</feature>
<evidence type="ECO:0000256" key="1">
    <source>
        <dbReference type="ARBA" id="ARBA00001947"/>
    </source>
</evidence>
<keyword evidence="5 9" id="KW-0560">Oxidoreductase</keyword>
<dbReference type="Proteomes" id="UP000521379">
    <property type="component" value="Unassembled WGS sequence"/>
</dbReference>
<keyword evidence="4" id="KW-0862">Zinc</keyword>
<dbReference type="GO" id="GO:0006979">
    <property type="term" value="P:response to oxidative stress"/>
    <property type="evidence" value="ECO:0007669"/>
    <property type="project" value="InterPro"/>
</dbReference>
<comment type="catalytic activity">
    <reaction evidence="6">
        <text>L-methionyl-[protein] + [thioredoxin]-disulfide + H2O = L-methionyl-(R)-S-oxide-[protein] + [thioredoxin]-dithiol</text>
        <dbReference type="Rhea" id="RHEA:24164"/>
        <dbReference type="Rhea" id="RHEA-COMP:10698"/>
        <dbReference type="Rhea" id="RHEA-COMP:10700"/>
        <dbReference type="Rhea" id="RHEA-COMP:12313"/>
        <dbReference type="Rhea" id="RHEA-COMP:12314"/>
        <dbReference type="ChEBI" id="CHEBI:15377"/>
        <dbReference type="ChEBI" id="CHEBI:16044"/>
        <dbReference type="ChEBI" id="CHEBI:29950"/>
        <dbReference type="ChEBI" id="CHEBI:45764"/>
        <dbReference type="ChEBI" id="CHEBI:50058"/>
        <dbReference type="EC" id="1.8.4.12"/>
    </reaction>
</comment>
<dbReference type="Pfam" id="PF01641">
    <property type="entry name" value="SelR"/>
    <property type="match status" value="1"/>
</dbReference>
<dbReference type="PANTHER" id="PTHR10173:SF52">
    <property type="entry name" value="METHIONINE-R-SULFOXIDE REDUCTASE B1"/>
    <property type="match status" value="1"/>
</dbReference>
<dbReference type="EMBL" id="JAAVUN010000003">
    <property type="protein sequence ID" value="NKE08945.1"/>
    <property type="molecule type" value="Genomic_DNA"/>
</dbReference>
<name>A0A846TXB9_9MICC</name>
<dbReference type="Gene3D" id="2.170.150.20">
    <property type="entry name" value="Peptide methionine sulfoxide reductase"/>
    <property type="match status" value="1"/>
</dbReference>
<dbReference type="InterPro" id="IPR028427">
    <property type="entry name" value="Met_Sox_Rdtase_MsrB"/>
</dbReference>
<dbReference type="PROSITE" id="PS51790">
    <property type="entry name" value="MSRB"/>
    <property type="match status" value="1"/>
</dbReference>
<dbReference type="AlphaFoldDB" id="A0A846TXB9"/>
<dbReference type="FunFam" id="2.170.150.20:FF:000009">
    <property type="entry name" value="Peptide-methionine (R)-S-oxide reductase"/>
    <property type="match status" value="1"/>
</dbReference>
<proteinExistence type="predicted"/>
<evidence type="ECO:0000313" key="9">
    <source>
        <dbReference type="EMBL" id="NKE08945.1"/>
    </source>
</evidence>
<evidence type="ECO:0000256" key="3">
    <source>
        <dbReference type="ARBA" id="ARBA00022723"/>
    </source>
</evidence>
<organism evidence="9 10">
    <name type="scientific">Kocuria subflava</name>
    <dbReference type="NCBI Taxonomy" id="1736139"/>
    <lineage>
        <taxon>Bacteria</taxon>
        <taxon>Bacillati</taxon>
        <taxon>Actinomycetota</taxon>
        <taxon>Actinomycetes</taxon>
        <taxon>Micrococcales</taxon>
        <taxon>Micrococcaceae</taxon>
        <taxon>Kocuria</taxon>
    </lineage>
</organism>
<evidence type="ECO:0000256" key="5">
    <source>
        <dbReference type="ARBA" id="ARBA00023002"/>
    </source>
</evidence>
<comment type="cofactor">
    <cofactor evidence="1">
        <name>Zn(2+)</name>
        <dbReference type="ChEBI" id="CHEBI:29105"/>
    </cofactor>
</comment>